<feature type="region of interest" description="Disordered" evidence="1">
    <location>
        <begin position="68"/>
        <end position="90"/>
    </location>
</feature>
<dbReference type="EMBL" id="WNTK01000008">
    <property type="protein sequence ID" value="KAG9478669.1"/>
    <property type="molecule type" value="Genomic_DNA"/>
</dbReference>
<name>A0A8J6K7T6_ELECQ</name>
<evidence type="ECO:0000313" key="2">
    <source>
        <dbReference type="EMBL" id="KAG9478669.1"/>
    </source>
</evidence>
<reference evidence="2" key="1">
    <citation type="thesis" date="2020" institute="ProQuest LLC" country="789 East Eisenhower Parkway, Ann Arbor, MI, USA">
        <title>Comparative Genomics and Chromosome Evolution.</title>
        <authorList>
            <person name="Mudd A.B."/>
        </authorList>
    </citation>
    <scope>NUCLEOTIDE SEQUENCE</scope>
    <source>
        <strain evidence="2">HN-11 Male</strain>
        <tissue evidence="2">Kidney and liver</tissue>
    </source>
</reference>
<comment type="caution">
    <text evidence="2">The sequence shown here is derived from an EMBL/GenBank/DDBJ whole genome shotgun (WGS) entry which is preliminary data.</text>
</comment>
<evidence type="ECO:0000313" key="3">
    <source>
        <dbReference type="Proteomes" id="UP000770717"/>
    </source>
</evidence>
<organism evidence="2 3">
    <name type="scientific">Eleutherodactylus coqui</name>
    <name type="common">Puerto Rican coqui</name>
    <dbReference type="NCBI Taxonomy" id="57060"/>
    <lineage>
        <taxon>Eukaryota</taxon>
        <taxon>Metazoa</taxon>
        <taxon>Chordata</taxon>
        <taxon>Craniata</taxon>
        <taxon>Vertebrata</taxon>
        <taxon>Euteleostomi</taxon>
        <taxon>Amphibia</taxon>
        <taxon>Batrachia</taxon>
        <taxon>Anura</taxon>
        <taxon>Neobatrachia</taxon>
        <taxon>Hyloidea</taxon>
        <taxon>Eleutherodactylidae</taxon>
        <taxon>Eleutherodactylinae</taxon>
        <taxon>Eleutherodactylus</taxon>
        <taxon>Eleutherodactylus</taxon>
    </lineage>
</organism>
<keyword evidence="3" id="KW-1185">Reference proteome</keyword>
<dbReference type="Proteomes" id="UP000770717">
    <property type="component" value="Unassembled WGS sequence"/>
</dbReference>
<sequence length="153" mass="17666">MTQSYTISVVRLEDGYGVLRKNISEDDIKKIIDYISKKTIDFSTTVFDWPKNFGLYKCSSILDSIREQDKNENGGDQPTRPLSASIADGSDSIRVREEDKEQDGIDDVAGNVTDTFINVHITIPYLWMKTTMKMMTRLLWLIQRPSVYKYRIL</sequence>
<gene>
    <name evidence="2" type="ORF">GDO78_012360</name>
</gene>
<accession>A0A8J6K7T6</accession>
<protein>
    <submittedName>
        <fullName evidence="2">Uncharacterized protein</fullName>
    </submittedName>
</protein>
<dbReference type="AlphaFoldDB" id="A0A8J6K7T6"/>
<evidence type="ECO:0000256" key="1">
    <source>
        <dbReference type="SAM" id="MobiDB-lite"/>
    </source>
</evidence>
<proteinExistence type="predicted"/>